<dbReference type="KEGG" id="sgs:AVL59_39900"/>
<evidence type="ECO:0000256" key="4">
    <source>
        <dbReference type="PROSITE-ProRule" id="PRU00409"/>
    </source>
</evidence>
<keyword evidence="3 4" id="KW-0067">ATP-binding</keyword>
<evidence type="ECO:0000313" key="7">
    <source>
        <dbReference type="EMBL" id="MBP2050678.1"/>
    </source>
</evidence>
<dbReference type="RefSeq" id="WP_067314304.1">
    <property type="nucleotide sequence ID" value="NZ_CP016279.1"/>
</dbReference>
<reference evidence="7 9" key="2">
    <citation type="submission" date="2021-03" db="EMBL/GenBank/DDBJ databases">
        <title>Genomic Encyclopedia of Type Strains, Phase IV (KMG-IV): sequencing the most valuable type-strain genomes for metagenomic binning, comparative biology and taxonomic classification.</title>
        <authorList>
            <person name="Goeker M."/>
        </authorList>
    </citation>
    <scope>NUCLEOTIDE SEQUENCE [LARGE SCALE GENOMIC DNA]</scope>
    <source>
        <strain evidence="7 9">DSM 40499</strain>
    </source>
</reference>
<dbReference type="Gene3D" id="3.30.470.20">
    <property type="entry name" value="ATP-grasp fold, B domain"/>
    <property type="match status" value="1"/>
</dbReference>
<evidence type="ECO:0000256" key="2">
    <source>
        <dbReference type="ARBA" id="ARBA00022741"/>
    </source>
</evidence>
<dbReference type="Proteomes" id="UP000092659">
    <property type="component" value="Chromosome"/>
</dbReference>
<keyword evidence="1" id="KW-0436">Ligase</keyword>
<dbReference type="STRING" id="68214.AVL59_39900"/>
<organism evidence="6 8">
    <name type="scientific">Streptomyces griseochromogenes</name>
    <dbReference type="NCBI Taxonomy" id="68214"/>
    <lineage>
        <taxon>Bacteria</taxon>
        <taxon>Bacillati</taxon>
        <taxon>Actinomycetota</taxon>
        <taxon>Actinomycetes</taxon>
        <taxon>Kitasatosporales</taxon>
        <taxon>Streptomycetaceae</taxon>
        <taxon>Streptomyces</taxon>
    </lineage>
</organism>
<dbReference type="PANTHER" id="PTHR43585">
    <property type="entry name" value="FUMIPYRROLE BIOSYNTHESIS PROTEIN C"/>
    <property type="match status" value="1"/>
</dbReference>
<dbReference type="SMART" id="SM01209">
    <property type="entry name" value="GARS_A"/>
    <property type="match status" value="1"/>
</dbReference>
<dbReference type="SUPFAM" id="SSF56059">
    <property type="entry name" value="Glutathione synthetase ATP-binding domain-like"/>
    <property type="match status" value="1"/>
</dbReference>
<dbReference type="InterPro" id="IPR052032">
    <property type="entry name" value="ATP-dep_AA_Ligase"/>
</dbReference>
<dbReference type="Pfam" id="PF18603">
    <property type="entry name" value="LAL_C2"/>
    <property type="match status" value="1"/>
</dbReference>
<protein>
    <submittedName>
        <fullName evidence="7">Biotin carboxylase</fullName>
    </submittedName>
</protein>
<sequence length="408" mass="43548">MRLLLIGYNDTALAALDGCRPAGSVTLIEEEDLWHAKKLEPRAAAHPCLGTVRFARYQQDEQFLEVAAELGPFDAVVAGLEYAVLAAAQAAEALGVAGAGPEAAAILRDKLLLREATAAAGMPGPAFREIRSAADIAAFADGGPCVVKPAGRQASLGVVLLDRGDDVERAWRYCTEADEGRQLARRPMRWRYLVEERLTGQEFSTEALVHDGAVVFCNVTRKYTLPGPSPVETGHTVGPQDEQWRRAVERLVAAVGYGSGILHAEWMLTDAGPQLIECAARPPGDRIMDLIDLAYGINVHDRWIGMLLGEEQPPFPEPVRAAAVRFLSAPGAGVIDQVHGAEAARALPGVHRLDLSRGPGDAVGDVRSSWDRLGLVLTTGATPDEAEQRADAALASVAVTLRGEELTP</sequence>
<dbReference type="GO" id="GO:0005524">
    <property type="term" value="F:ATP binding"/>
    <property type="evidence" value="ECO:0007669"/>
    <property type="project" value="UniProtKB-UniRule"/>
</dbReference>
<evidence type="ECO:0000256" key="3">
    <source>
        <dbReference type="ARBA" id="ARBA00022840"/>
    </source>
</evidence>
<keyword evidence="2 4" id="KW-0547">Nucleotide-binding</keyword>
<dbReference type="InterPro" id="IPR011761">
    <property type="entry name" value="ATP-grasp"/>
</dbReference>
<dbReference type="Gene3D" id="3.40.50.20">
    <property type="match status" value="1"/>
</dbReference>
<dbReference type="Proteomes" id="UP001519309">
    <property type="component" value="Unassembled WGS sequence"/>
</dbReference>
<keyword evidence="9" id="KW-1185">Reference proteome</keyword>
<dbReference type="InterPro" id="IPR040570">
    <property type="entry name" value="LAL_C2"/>
</dbReference>
<gene>
    <name evidence="6" type="ORF">AVL59_39900</name>
    <name evidence="7" type="ORF">J2Z21_003617</name>
</gene>
<reference evidence="6 8" key="1">
    <citation type="submission" date="2016-06" db="EMBL/GenBank/DDBJ databases">
        <title>Complete genome sequence of Streptomyces griseochromogenes ATCC 14511, the Blasticidin S producer.</title>
        <authorList>
            <person name="Wu L."/>
        </authorList>
    </citation>
    <scope>NUCLEOTIDE SEQUENCE [LARGE SCALE GENOMIC DNA]</scope>
    <source>
        <strain evidence="6 8">ATCC 14511</strain>
    </source>
</reference>
<evidence type="ECO:0000313" key="8">
    <source>
        <dbReference type="Proteomes" id="UP000092659"/>
    </source>
</evidence>
<dbReference type="Gene3D" id="3.30.1490.20">
    <property type="entry name" value="ATP-grasp fold, A domain"/>
    <property type="match status" value="1"/>
</dbReference>
<dbReference type="PROSITE" id="PS50975">
    <property type="entry name" value="ATP_GRASP"/>
    <property type="match status" value="1"/>
</dbReference>
<name>A0A1B1B825_9ACTN</name>
<dbReference type="InterPro" id="IPR013815">
    <property type="entry name" value="ATP_grasp_subdomain_1"/>
</dbReference>
<accession>A0A1B1B825</accession>
<feature type="domain" description="ATP-grasp" evidence="5">
    <location>
        <begin position="114"/>
        <end position="308"/>
    </location>
</feature>
<evidence type="ECO:0000313" key="6">
    <source>
        <dbReference type="EMBL" id="ANP54937.1"/>
    </source>
</evidence>
<dbReference type="GO" id="GO:0016874">
    <property type="term" value="F:ligase activity"/>
    <property type="evidence" value="ECO:0007669"/>
    <property type="project" value="UniProtKB-KW"/>
</dbReference>
<evidence type="ECO:0000256" key="1">
    <source>
        <dbReference type="ARBA" id="ARBA00022598"/>
    </source>
</evidence>
<evidence type="ECO:0000313" key="9">
    <source>
        <dbReference type="Proteomes" id="UP001519309"/>
    </source>
</evidence>
<dbReference type="Pfam" id="PF13535">
    <property type="entry name" value="ATP-grasp_4"/>
    <property type="match status" value="1"/>
</dbReference>
<dbReference type="GO" id="GO:0046872">
    <property type="term" value="F:metal ion binding"/>
    <property type="evidence" value="ECO:0007669"/>
    <property type="project" value="InterPro"/>
</dbReference>
<dbReference type="AlphaFoldDB" id="A0A1B1B825"/>
<evidence type="ECO:0000259" key="5">
    <source>
        <dbReference type="PROSITE" id="PS50975"/>
    </source>
</evidence>
<dbReference type="PANTHER" id="PTHR43585:SF2">
    <property type="entry name" value="ATP-GRASP ENZYME FSQD"/>
    <property type="match status" value="1"/>
</dbReference>
<proteinExistence type="predicted"/>
<dbReference type="EMBL" id="JAGGLP010000006">
    <property type="protein sequence ID" value="MBP2050678.1"/>
    <property type="molecule type" value="Genomic_DNA"/>
</dbReference>
<dbReference type="EMBL" id="CP016279">
    <property type="protein sequence ID" value="ANP54937.1"/>
    <property type="molecule type" value="Genomic_DNA"/>
</dbReference>